<evidence type="ECO:0000256" key="2">
    <source>
        <dbReference type="ARBA" id="ARBA00023125"/>
    </source>
</evidence>
<dbReference type="Proteomes" id="UP000641588">
    <property type="component" value="Unassembled WGS sequence"/>
</dbReference>
<evidence type="ECO:0000259" key="5">
    <source>
        <dbReference type="PROSITE" id="PS50887"/>
    </source>
</evidence>
<dbReference type="AlphaFoldDB" id="A0A972GT53"/>
<dbReference type="PANTHER" id="PTHR42713:SF3">
    <property type="entry name" value="TRANSCRIPTIONAL REGULATORY PROTEIN HPTR"/>
    <property type="match status" value="1"/>
</dbReference>
<evidence type="ECO:0000256" key="1">
    <source>
        <dbReference type="ARBA" id="ARBA00022490"/>
    </source>
</evidence>
<keyword evidence="3" id="KW-0597">Phosphoprotein</keyword>
<dbReference type="SMART" id="SM00448">
    <property type="entry name" value="REC"/>
    <property type="match status" value="1"/>
</dbReference>
<dbReference type="Gene3D" id="3.30.70.270">
    <property type="match status" value="1"/>
</dbReference>
<name>A0A972GT53_9BACL</name>
<accession>A0A972GT53</accession>
<dbReference type="PROSITE" id="PS50110">
    <property type="entry name" value="RESPONSE_REGULATORY"/>
    <property type="match status" value="1"/>
</dbReference>
<evidence type="ECO:0000256" key="3">
    <source>
        <dbReference type="PROSITE-ProRule" id="PRU00169"/>
    </source>
</evidence>
<dbReference type="InterPro" id="IPR001789">
    <property type="entry name" value="Sig_transdc_resp-reg_receiver"/>
</dbReference>
<comment type="caution">
    <text evidence="6">The sequence shown here is derived from an EMBL/GenBank/DDBJ whole genome shotgun (WGS) entry which is preliminary data.</text>
</comment>
<dbReference type="Pfam" id="PF17853">
    <property type="entry name" value="GGDEF_2"/>
    <property type="match status" value="1"/>
</dbReference>
<dbReference type="Pfam" id="PF00072">
    <property type="entry name" value="Response_reg"/>
    <property type="match status" value="1"/>
</dbReference>
<dbReference type="EMBL" id="WHOD01000097">
    <property type="protein sequence ID" value="NOU96386.1"/>
    <property type="molecule type" value="Genomic_DNA"/>
</dbReference>
<dbReference type="InterPro" id="IPR000160">
    <property type="entry name" value="GGDEF_dom"/>
</dbReference>
<keyword evidence="1" id="KW-0963">Cytoplasm</keyword>
<dbReference type="InterPro" id="IPR041522">
    <property type="entry name" value="CdaR_GGDEF"/>
</dbReference>
<evidence type="ECO:0000313" key="7">
    <source>
        <dbReference type="Proteomes" id="UP000641588"/>
    </source>
</evidence>
<keyword evidence="2" id="KW-0238">DNA-binding</keyword>
<feature type="domain" description="Response regulatory" evidence="4">
    <location>
        <begin position="3"/>
        <end position="120"/>
    </location>
</feature>
<dbReference type="CDD" id="cd17536">
    <property type="entry name" value="REC_YesN-like"/>
    <property type="match status" value="1"/>
</dbReference>
<dbReference type="InterPro" id="IPR051552">
    <property type="entry name" value="HptR"/>
</dbReference>
<dbReference type="InterPro" id="IPR043128">
    <property type="entry name" value="Rev_trsase/Diguanyl_cyclase"/>
</dbReference>
<proteinExistence type="predicted"/>
<protein>
    <submittedName>
        <fullName evidence="6">Response regulator</fullName>
    </submittedName>
</protein>
<dbReference type="GO" id="GO:0000160">
    <property type="term" value="P:phosphorelay signal transduction system"/>
    <property type="evidence" value="ECO:0007669"/>
    <property type="project" value="InterPro"/>
</dbReference>
<dbReference type="PROSITE" id="PS50887">
    <property type="entry name" value="GGDEF"/>
    <property type="match status" value="1"/>
</dbReference>
<feature type="modified residue" description="4-aspartylphosphate" evidence="3">
    <location>
        <position position="55"/>
    </location>
</feature>
<evidence type="ECO:0000259" key="4">
    <source>
        <dbReference type="PROSITE" id="PS50110"/>
    </source>
</evidence>
<dbReference type="RefSeq" id="WP_171654622.1">
    <property type="nucleotide sequence ID" value="NZ_WHOD01000097.1"/>
</dbReference>
<feature type="domain" description="GGDEF" evidence="5">
    <location>
        <begin position="172"/>
        <end position="304"/>
    </location>
</feature>
<gene>
    <name evidence="6" type="ORF">GC093_24680</name>
</gene>
<sequence length="453" mass="52549">MNKLIIVDDDEIIRKGLSKTIAWQELGFELSGTAGNGLEALSLVEKALPAIVITDIRMPHMDGLQLTEELLGKYPDMKIILMTSFEEFEFAKKALKLKVFDYLLKPFDNEMLLETVNRAVAELNREQTVRKKVIDSMPLLRQQFFENLILDRMQKSELETESHFLGINLAADTYMVAMIKIDEYHSPEHRNRFGSEMLKYCVSNITEELSNSLQEHCFVFNHDGDEVIVLFAGDDESRDIENKASFMMEEVRKSVEKYLKTTVTIGIGTMYNDFGYIHQSFLEAKAVLDFRHITGTNQVLLAQDIHLQPPIETISLGAMEKELLVKIKLGMERDALTIIMNLEQEVADKKFVSLRHLHLLGTEIALLIYREFWEWIHTPQMKERFGEFNYFCQNIQVMRTFKEIFATIKEFISELITEICARRDSHQKQTKHSNLLKTTTIWSISQCKRLPTM</sequence>
<evidence type="ECO:0000313" key="6">
    <source>
        <dbReference type="EMBL" id="NOU96386.1"/>
    </source>
</evidence>
<dbReference type="GO" id="GO:0003677">
    <property type="term" value="F:DNA binding"/>
    <property type="evidence" value="ECO:0007669"/>
    <property type="project" value="UniProtKB-KW"/>
</dbReference>
<reference evidence="6" key="1">
    <citation type="submission" date="2019-10" db="EMBL/GenBank/DDBJ databases">
        <title>Description of Paenibacillus glebae sp. nov.</title>
        <authorList>
            <person name="Carlier A."/>
            <person name="Qi S."/>
        </authorList>
    </citation>
    <scope>NUCLEOTIDE SEQUENCE</scope>
    <source>
        <strain evidence="6">LMG 31456</strain>
    </source>
</reference>
<organism evidence="6 7">
    <name type="scientific">Paenibacillus foliorum</name>
    <dbReference type="NCBI Taxonomy" id="2654974"/>
    <lineage>
        <taxon>Bacteria</taxon>
        <taxon>Bacillati</taxon>
        <taxon>Bacillota</taxon>
        <taxon>Bacilli</taxon>
        <taxon>Bacillales</taxon>
        <taxon>Paenibacillaceae</taxon>
        <taxon>Paenibacillus</taxon>
    </lineage>
</organism>
<dbReference type="Gene3D" id="3.40.50.2300">
    <property type="match status" value="1"/>
</dbReference>
<dbReference type="InterPro" id="IPR011006">
    <property type="entry name" value="CheY-like_superfamily"/>
</dbReference>
<keyword evidence="7" id="KW-1185">Reference proteome</keyword>
<dbReference type="PANTHER" id="PTHR42713">
    <property type="entry name" value="HISTIDINE KINASE-RELATED"/>
    <property type="match status" value="1"/>
</dbReference>
<dbReference type="SUPFAM" id="SSF52172">
    <property type="entry name" value="CheY-like"/>
    <property type="match status" value="1"/>
</dbReference>